<keyword evidence="12" id="KW-1185">Reference proteome</keyword>
<dbReference type="SUPFAM" id="SSF51011">
    <property type="entry name" value="Glycosyl hydrolase domain"/>
    <property type="match status" value="2"/>
</dbReference>
<dbReference type="InterPro" id="IPR008979">
    <property type="entry name" value="Galactose-bd-like_sf"/>
</dbReference>
<evidence type="ECO:0000256" key="5">
    <source>
        <dbReference type="ARBA" id="ARBA00022801"/>
    </source>
</evidence>
<dbReference type="STRING" id="479433.Caci_3712"/>
<dbReference type="Pfam" id="PF13364">
    <property type="entry name" value="BetaGal_ABD2"/>
    <property type="match status" value="2"/>
</dbReference>
<feature type="domain" description="Glycosyl hydrolase family 98 putative carbohydrate-binding module" evidence="9">
    <location>
        <begin position="1246"/>
        <end position="1391"/>
    </location>
</feature>
<keyword evidence="6" id="KW-0325">Glycoprotein</keyword>
<evidence type="ECO:0000256" key="7">
    <source>
        <dbReference type="ARBA" id="ARBA00023295"/>
    </source>
</evidence>
<evidence type="ECO:0000259" key="9">
    <source>
        <dbReference type="SMART" id="SM00776"/>
    </source>
</evidence>
<dbReference type="Gene3D" id="3.20.20.80">
    <property type="entry name" value="Glycosidases"/>
    <property type="match status" value="1"/>
</dbReference>
<dbReference type="Pfam" id="PF13363">
    <property type="entry name" value="BetaGal_dom3"/>
    <property type="match status" value="1"/>
</dbReference>
<dbReference type="SUPFAM" id="SSF49785">
    <property type="entry name" value="Galactose-binding domain-like"/>
    <property type="match status" value="3"/>
</dbReference>
<dbReference type="InterPro" id="IPR001944">
    <property type="entry name" value="Glycoside_Hdrlase_35"/>
</dbReference>
<evidence type="ECO:0000259" key="10">
    <source>
        <dbReference type="SMART" id="SM01029"/>
    </source>
</evidence>
<dbReference type="eggNOG" id="COG1874">
    <property type="taxonomic scope" value="Bacteria"/>
</dbReference>
<evidence type="ECO:0000313" key="11">
    <source>
        <dbReference type="EMBL" id="ACU72614.1"/>
    </source>
</evidence>
<dbReference type="CAZy" id="CBM51">
    <property type="family name" value="Carbohydrate-Binding Module Family 51"/>
</dbReference>
<dbReference type="InterPro" id="IPR031330">
    <property type="entry name" value="Gly_Hdrlase_35_cat"/>
</dbReference>
<evidence type="ECO:0000256" key="2">
    <source>
        <dbReference type="ARBA" id="ARBA00009809"/>
    </source>
</evidence>
<evidence type="ECO:0000256" key="6">
    <source>
        <dbReference type="ARBA" id="ARBA00023180"/>
    </source>
</evidence>
<dbReference type="KEGG" id="cai:Caci_3712"/>
<dbReference type="HOGENOM" id="CLU_005732_2_0_11"/>
<dbReference type="GO" id="GO:0005975">
    <property type="term" value="P:carbohydrate metabolic process"/>
    <property type="evidence" value="ECO:0007669"/>
    <property type="project" value="InterPro"/>
</dbReference>
<dbReference type="Gene3D" id="2.102.20.10">
    <property type="entry name" value="Beta-galactosidase, domain 2"/>
    <property type="match status" value="1"/>
</dbReference>
<evidence type="ECO:0000313" key="12">
    <source>
        <dbReference type="Proteomes" id="UP000000851"/>
    </source>
</evidence>
<dbReference type="GO" id="GO:0004565">
    <property type="term" value="F:beta-galactosidase activity"/>
    <property type="evidence" value="ECO:0007669"/>
    <property type="project" value="UniProtKB-EC"/>
</dbReference>
<evidence type="ECO:0000256" key="1">
    <source>
        <dbReference type="ARBA" id="ARBA00001412"/>
    </source>
</evidence>
<reference evidence="11 12" key="1">
    <citation type="journal article" date="2009" name="Stand. Genomic Sci.">
        <title>Complete genome sequence of Catenulispora acidiphila type strain (ID 139908).</title>
        <authorList>
            <person name="Copeland A."/>
            <person name="Lapidus A."/>
            <person name="Glavina Del Rio T."/>
            <person name="Nolan M."/>
            <person name="Lucas S."/>
            <person name="Chen F."/>
            <person name="Tice H."/>
            <person name="Cheng J.F."/>
            <person name="Bruce D."/>
            <person name="Goodwin L."/>
            <person name="Pitluck S."/>
            <person name="Mikhailova N."/>
            <person name="Pati A."/>
            <person name="Ivanova N."/>
            <person name="Mavromatis K."/>
            <person name="Chen A."/>
            <person name="Palaniappan K."/>
            <person name="Chain P."/>
            <person name="Land M."/>
            <person name="Hauser L."/>
            <person name="Chang Y.J."/>
            <person name="Jeffries C.D."/>
            <person name="Chertkov O."/>
            <person name="Brettin T."/>
            <person name="Detter J.C."/>
            <person name="Han C."/>
            <person name="Ali Z."/>
            <person name="Tindall B.J."/>
            <person name="Goker M."/>
            <person name="Bristow J."/>
            <person name="Eisen J.A."/>
            <person name="Markowitz V."/>
            <person name="Hugenholtz P."/>
            <person name="Kyrpides N.C."/>
            <person name="Klenk H.P."/>
        </authorList>
    </citation>
    <scope>NUCLEOTIDE SEQUENCE [LARGE SCALE GENOMIC DNA]</scope>
    <source>
        <strain evidence="12">DSM 44928 / JCM 14897 / NBRC 102108 / NRRL B-24433 / ID139908</strain>
    </source>
</reference>
<dbReference type="InterPro" id="IPR018905">
    <property type="entry name" value="A-galactase_NEW3"/>
</dbReference>
<organism evidence="11 12">
    <name type="scientific">Catenulispora acidiphila (strain DSM 44928 / JCM 14897 / NBRC 102108 / NRRL B-24433 / ID139908)</name>
    <dbReference type="NCBI Taxonomy" id="479433"/>
    <lineage>
        <taxon>Bacteria</taxon>
        <taxon>Bacillati</taxon>
        <taxon>Actinomycetota</taxon>
        <taxon>Actinomycetes</taxon>
        <taxon>Catenulisporales</taxon>
        <taxon>Catenulisporaceae</taxon>
        <taxon>Catenulispora</taxon>
    </lineage>
</organism>
<dbReference type="InterPro" id="IPR018954">
    <property type="entry name" value="Betagal_dom2"/>
</dbReference>
<dbReference type="Pfam" id="PF10435">
    <property type="entry name" value="BetaGal_dom2"/>
    <property type="match status" value="1"/>
</dbReference>
<dbReference type="InterPro" id="IPR025300">
    <property type="entry name" value="BetaGal_jelly_roll_dom"/>
</dbReference>
<protein>
    <recommendedName>
        <fullName evidence="3">beta-galactosidase</fullName>
        <ecNumber evidence="3">3.2.1.23</ecNumber>
    </recommendedName>
</protein>
<dbReference type="EMBL" id="CP001700">
    <property type="protein sequence ID" value="ACU72614.1"/>
    <property type="molecule type" value="Genomic_DNA"/>
</dbReference>
<dbReference type="InterPro" id="IPR038637">
    <property type="entry name" value="NPCBM_sf"/>
</dbReference>
<dbReference type="RefSeq" id="WP_015792343.1">
    <property type="nucleotide sequence ID" value="NC_013131.1"/>
</dbReference>
<dbReference type="Proteomes" id="UP000000851">
    <property type="component" value="Chromosome"/>
</dbReference>
<dbReference type="SUPFAM" id="SSF51445">
    <property type="entry name" value="(Trans)glycosidases"/>
    <property type="match status" value="1"/>
</dbReference>
<dbReference type="PANTHER" id="PTHR23421">
    <property type="entry name" value="BETA-GALACTOSIDASE RELATED"/>
    <property type="match status" value="1"/>
</dbReference>
<dbReference type="InParanoid" id="C7QBZ5"/>
<dbReference type="EC" id="3.2.1.23" evidence="3"/>
<dbReference type="InterPro" id="IPR037110">
    <property type="entry name" value="Betagal_dom2_sf"/>
</dbReference>
<dbReference type="SUPFAM" id="SSF117100">
    <property type="entry name" value="Beta-galactosidase LacA, domain 3"/>
    <property type="match status" value="1"/>
</dbReference>
<evidence type="ECO:0000256" key="4">
    <source>
        <dbReference type="ARBA" id="ARBA00022729"/>
    </source>
</evidence>
<comment type="catalytic activity">
    <reaction evidence="1">
        <text>Hydrolysis of terminal non-reducing beta-D-galactose residues in beta-D-galactosides.</text>
        <dbReference type="EC" id="3.2.1.23"/>
    </reaction>
</comment>
<dbReference type="Pfam" id="PF01301">
    <property type="entry name" value="Glyco_hydro_35"/>
    <property type="match status" value="1"/>
</dbReference>
<dbReference type="Gene3D" id="2.60.120.260">
    <property type="entry name" value="Galactose-binding domain-like"/>
    <property type="match status" value="3"/>
</dbReference>
<dbReference type="InterPro" id="IPR013222">
    <property type="entry name" value="Glyco_hyd_98_carb-bd"/>
</dbReference>
<dbReference type="SMART" id="SM01029">
    <property type="entry name" value="BetaGal_dom2"/>
    <property type="match status" value="1"/>
</dbReference>
<gene>
    <name evidence="11" type="ordered locus">Caci_3712</name>
</gene>
<dbReference type="SMART" id="SM00776">
    <property type="entry name" value="NPCBM"/>
    <property type="match status" value="1"/>
</dbReference>
<evidence type="ECO:0000256" key="8">
    <source>
        <dbReference type="RuleBase" id="RU003679"/>
    </source>
</evidence>
<sequence length="1392" mass="145968" precursor="true">MRLRVHSVTRLRHGGRVVAAATAVMALIFGSVAGAHASPVQGRDVAQSRDVAAATAPASVGTAHTVTYDGYSFLVDGSRTYLWSGEFHYFRLPSPSLWLDIFQKMKAAGFNATSLYFDWGYHSPAPGVYDFTGVRDVDELLDMAQQAGLYVIARPAPYINAEVDGGGLPAWLGTKDVKNRTDDPAFLSYADQWLTQIDAILARHQLTNGTGSVIAYQVENEYYNGSATGRAYMQHLEDKARADGITVPLTGNNNGTFGSGTGALDVDGPDSYPQGFNCSNPSAWNGVPDISYDHPAGKPLYTPEFQGGAFDPWGGPGYDKCAQLINDQFADVFYKNNIAVGATAQSFYMTYGGTNWGWLGEPENYTSYDYGAAIRETRQLDPKYSEDKLIGDALASMPDLTKTDPIQTTAPDDAAIVDTARRNPDTGAQFHVLRHSDSTSTAVDNTHIAVDFNALPAGNYTYDDVDPVLQYTGAWSHVANQSYTGSDFKNTESFSNTANDSLTVPFTGTAIRWIGSKTNNHGYADVYLDGVKQTTVDCSGSQSQAVLYQASGLTAGPHTLKIVVDGTHASGSTDNFVSVDAVDLPPAGSGAGPTYPSVPQEPGTAITLNGRESDLLVADTKIGDSRLQYSTSQLMTSQTIGSRDVAVFYGDKGTDGETVLRYASRPTVQSTDGAVKVTWDAASGDLRLNYQHSGLTRVTITGSGSRPLLLLLADKPTAETFWTQNTATGPVLVRGTHLLRTAASADGGRVLNLTGDNGTDPGIEVFTSATSVTWNGHAVHAKGSATGSLVGTVSTAAAITLPALTDWKYQAESPEAQSGFDDSTWTVADKTSTNSVTGVGSLPVLYADDYGFHTGSTWYRGRFRSSPTATGIHLVSDSGGGAQAFSVWLNGTFLGSSTNGSGDFTFPAGSLKQSGDNIVSVLTVNMGHEEDYNSTNNSTSARGLTSASLVGAPLTSVTWRLQGVRGGEQEIDPVRGPLSTGGLYGERAGWPLPGFDDSAWKPVSLPAHDTTPGVAWYRTTANLNLPKGQDTSLGLTITDDPSKKYRAELYVNGWMVGNYVNYLGPQHSFPIPNGILKTDGSNTIAIAVWNLDGSTGGLGTVSLTDYGSYASSLKVDTVDSPRYNKATYAMPAAPGVNVNLQVPDTAQAGTAFTATATVSVPAGRGRASGLTPSLSLPPGWTASAPSPATISSVKDGQSATFTWSVQPSAGAQPSAAALTATIGYTQHDKPGTAKDERVVGYYVPPAAGQDNISDLAFTAATNGWGPVERDMSNGEQAAGDGHTITINGATSAKGLGTNATSDVRIYLGGHCTTFTASVGVDDETNGAGTVTFSVLADGRTLTTTPVIGGHQAATQLSADLTGAQMLDLVVGDGGDGNAHDHGDWGGAQITCS</sequence>
<dbReference type="Pfam" id="PF10633">
    <property type="entry name" value="NPCBM_assoc"/>
    <property type="match status" value="1"/>
</dbReference>
<dbReference type="InterPro" id="IPR017853">
    <property type="entry name" value="GH"/>
</dbReference>
<keyword evidence="7 11" id="KW-0326">Glycosidase</keyword>
<comment type="similarity">
    <text evidence="2 8">Belongs to the glycosyl hydrolase 35 family.</text>
</comment>
<proteinExistence type="inferred from homology"/>
<dbReference type="InterPro" id="IPR025972">
    <property type="entry name" value="BetaGal_dom3"/>
</dbReference>
<dbReference type="PRINTS" id="PR00742">
    <property type="entry name" value="GLHYDRLASE35"/>
</dbReference>
<dbReference type="Pfam" id="PF08305">
    <property type="entry name" value="NPCBM"/>
    <property type="match status" value="1"/>
</dbReference>
<feature type="domain" description="Beta-galactosidase" evidence="10">
    <location>
        <begin position="563"/>
        <end position="721"/>
    </location>
</feature>
<dbReference type="InterPro" id="IPR036833">
    <property type="entry name" value="BetaGal_dom3_sf"/>
</dbReference>
<dbReference type="CAZy" id="GH35">
    <property type="family name" value="Glycoside Hydrolase Family 35"/>
</dbReference>
<keyword evidence="4" id="KW-0732">Signal</keyword>
<evidence type="ECO:0000256" key="3">
    <source>
        <dbReference type="ARBA" id="ARBA00012756"/>
    </source>
</evidence>
<keyword evidence="5 11" id="KW-0378">Hydrolase</keyword>
<accession>C7QBZ5</accession>
<dbReference type="Gene3D" id="2.60.120.1060">
    <property type="entry name" value="NPCBM/NEW2 domain"/>
    <property type="match status" value="1"/>
</dbReference>
<name>C7QBZ5_CATAD</name>